<dbReference type="OrthoDB" id="9766256at2"/>
<feature type="signal peptide" evidence="1">
    <location>
        <begin position="1"/>
        <end position="20"/>
    </location>
</feature>
<protein>
    <recommendedName>
        <fullName evidence="4">SusD/RagB family nutrient-binding outer membrane lipoprotein</fullName>
    </recommendedName>
</protein>
<feature type="chain" id="PRO_5002151849" description="SusD/RagB family nutrient-binding outer membrane lipoprotein" evidence="1">
    <location>
        <begin position="21"/>
        <end position="491"/>
    </location>
</feature>
<dbReference type="InterPro" id="IPR041662">
    <property type="entry name" value="SusD-like_2"/>
</dbReference>
<evidence type="ECO:0000313" key="3">
    <source>
        <dbReference type="Proteomes" id="UP000031408"/>
    </source>
</evidence>
<accession>A0A0C1IUM7</accession>
<evidence type="ECO:0000256" key="1">
    <source>
        <dbReference type="SAM" id="SignalP"/>
    </source>
</evidence>
<evidence type="ECO:0000313" key="2">
    <source>
        <dbReference type="EMBL" id="KIC94194.1"/>
    </source>
</evidence>
<dbReference type="RefSeq" id="WP_039140890.1">
    <property type="nucleotide sequence ID" value="NZ_JSVC01000015.1"/>
</dbReference>
<dbReference type="EMBL" id="JSVC01000015">
    <property type="protein sequence ID" value="KIC94194.1"/>
    <property type="molecule type" value="Genomic_DNA"/>
</dbReference>
<dbReference type="Pfam" id="PF12771">
    <property type="entry name" value="SusD-like_2"/>
    <property type="match status" value="1"/>
</dbReference>
<name>A0A0C1IUM7_9BACT</name>
<comment type="caution">
    <text evidence="2">The sequence shown here is derived from an EMBL/GenBank/DDBJ whole genome shotgun (WGS) entry which is preliminary data.</text>
</comment>
<dbReference type="Gene3D" id="1.25.40.390">
    <property type="match status" value="1"/>
</dbReference>
<gene>
    <name evidence="2" type="ORF">OI18_13230</name>
</gene>
<dbReference type="PROSITE" id="PS51257">
    <property type="entry name" value="PROKAR_LIPOPROTEIN"/>
    <property type="match status" value="1"/>
</dbReference>
<evidence type="ECO:0008006" key="4">
    <source>
        <dbReference type="Google" id="ProtNLM"/>
    </source>
</evidence>
<reference evidence="2 3" key="1">
    <citation type="submission" date="2014-11" db="EMBL/GenBank/DDBJ databases">
        <title>Genome sequence of Flavihumibacter solisilvae 3-3.</title>
        <authorList>
            <person name="Zhou G."/>
            <person name="Li M."/>
            <person name="Wang G."/>
        </authorList>
    </citation>
    <scope>NUCLEOTIDE SEQUENCE [LARGE SCALE GENOMIC DNA]</scope>
    <source>
        <strain evidence="2 3">3-3</strain>
    </source>
</reference>
<proteinExistence type="predicted"/>
<dbReference type="SUPFAM" id="SSF48452">
    <property type="entry name" value="TPR-like"/>
    <property type="match status" value="1"/>
</dbReference>
<dbReference type="Proteomes" id="UP000031408">
    <property type="component" value="Unassembled WGS sequence"/>
</dbReference>
<dbReference type="STRING" id="1349421.OI18_13230"/>
<dbReference type="InterPro" id="IPR011990">
    <property type="entry name" value="TPR-like_helical_dom_sf"/>
</dbReference>
<organism evidence="2 3">
    <name type="scientific">Flavihumibacter solisilvae</name>
    <dbReference type="NCBI Taxonomy" id="1349421"/>
    <lineage>
        <taxon>Bacteria</taxon>
        <taxon>Pseudomonadati</taxon>
        <taxon>Bacteroidota</taxon>
        <taxon>Chitinophagia</taxon>
        <taxon>Chitinophagales</taxon>
        <taxon>Chitinophagaceae</taxon>
        <taxon>Flavihumibacter</taxon>
    </lineage>
</organism>
<sequence length="491" mass="55974">MKQHKLIFGGLLALSLFTMSGCTKDFKETNTDPNRMPEARPELLLESAIYSAVKANQTRALRLTHELMQVHVTTINSDEIHRYIIRPSESDYMWNAWYLQMTNFRDMYETAKKLRNLPNQTYYDSYMGMALIMDTWLASLATDTYGDVPYTDANKGRSDNLYQPTFDRQQVIYDSMFHKLEEANTLLAQNIALPAANLVRDPLFAGNISQWRKFGNSLYLRLLLRASDRPESNAVVKIKEICETNTALYPLMNSNAESAVLRFTTTAPFVSAFNTYRDYDFNGDNGLTQFFINTLNNWADPRLTKWANTVGGVYEGIPSGYAPGQQPERMSSYNAALKNEPLLGNILNYAEVQFMLAEASLKGYFNGTSQTYYNNGVNNAITFWGLAVPVDHLLNPAITWVDAETTEQKMEKIITQKYFTLFFTDFQSWYEHRRTGYPVLPVGPGVQNNGEMPARLQYPVSVQSLNRTNYDAAVSAMGGDQINVKVWWQKD</sequence>
<dbReference type="AlphaFoldDB" id="A0A0C1IUM7"/>
<keyword evidence="1" id="KW-0732">Signal</keyword>
<keyword evidence="3" id="KW-1185">Reference proteome</keyword>